<evidence type="ECO:0000313" key="2">
    <source>
        <dbReference type="EMBL" id="AKD02001.1"/>
    </source>
</evidence>
<keyword evidence="3" id="KW-1185">Reference proteome</keyword>
<gene>
    <name evidence="2" type="ORF">PKOR_01145</name>
</gene>
<dbReference type="EMBL" id="CP009621">
    <property type="protein sequence ID" value="AKD02001.1"/>
    <property type="molecule type" value="Genomic_DNA"/>
</dbReference>
<sequence length="105" mass="11942">MGVGALDKERLERFRCLKGIATQEQRKRKQRDAQRRGLPALRVPKHEVKQAGGKAMEEQQQRKDSFPQAVKGCSYGSIASDTDHFLKSFKTDVHALNTYILTNLQ</sequence>
<proteinExistence type="predicted"/>
<dbReference type="AlphaFoldDB" id="A0A0E3UVP0"/>
<evidence type="ECO:0000256" key="1">
    <source>
        <dbReference type="SAM" id="MobiDB-lite"/>
    </source>
</evidence>
<dbReference type="STRING" id="400092.PKOR_01145"/>
<feature type="compositionally biased region" description="Basic and acidic residues" evidence="1">
    <location>
        <begin position="44"/>
        <end position="65"/>
    </location>
</feature>
<evidence type="ECO:0000313" key="3">
    <source>
        <dbReference type="Proteomes" id="UP000033109"/>
    </source>
</evidence>
<accession>A0A0E3UVP0</accession>
<dbReference type="Proteomes" id="UP000033109">
    <property type="component" value="Chromosome"/>
</dbReference>
<name>A0A0E3UVP0_9BACT</name>
<dbReference type="RefSeq" id="WP_046308707.1">
    <property type="nucleotide sequence ID" value="NZ_CBCSCY010000020.1"/>
</dbReference>
<organism evidence="2 3">
    <name type="scientific">Pontibacter korlensis</name>
    <dbReference type="NCBI Taxonomy" id="400092"/>
    <lineage>
        <taxon>Bacteria</taxon>
        <taxon>Pseudomonadati</taxon>
        <taxon>Bacteroidota</taxon>
        <taxon>Cytophagia</taxon>
        <taxon>Cytophagales</taxon>
        <taxon>Hymenobacteraceae</taxon>
        <taxon>Pontibacter</taxon>
    </lineage>
</organism>
<dbReference type="KEGG" id="pko:PKOR_01145"/>
<dbReference type="HOGENOM" id="CLU_2234052_0_0_10"/>
<feature type="region of interest" description="Disordered" evidence="1">
    <location>
        <begin position="22"/>
        <end position="68"/>
    </location>
</feature>
<dbReference type="PATRIC" id="fig|400092.3.peg.259"/>
<reference evidence="2 3" key="1">
    <citation type="journal article" date="2015" name="Sci. Rep.">
        <title>Unraveling adaptation of Pontibacter korlensis to radiation and infertility in desert through complete genome and comparative transcriptomic analysis.</title>
        <authorList>
            <person name="Dai J."/>
            <person name="Dai W."/>
            <person name="Qiu C."/>
            <person name="Yang Z."/>
            <person name="Zhang Y."/>
            <person name="Zhou M."/>
            <person name="Zhang L."/>
            <person name="Fang C."/>
            <person name="Gao Q."/>
            <person name="Yang Q."/>
            <person name="Li X."/>
            <person name="Wang Z."/>
            <person name="Wang Z."/>
            <person name="Jia Z."/>
            <person name="Chen X."/>
        </authorList>
    </citation>
    <scope>NUCLEOTIDE SEQUENCE [LARGE SCALE GENOMIC DNA]</scope>
    <source>
        <strain evidence="2 3">X14-1T</strain>
    </source>
</reference>
<protein>
    <submittedName>
        <fullName evidence="2">Uncharacterized protein</fullName>
    </submittedName>
</protein>